<dbReference type="InterPro" id="IPR044304">
    <property type="entry name" value="NUBPL-like"/>
</dbReference>
<evidence type="ECO:0000256" key="8">
    <source>
        <dbReference type="HAMAP-Rule" id="MF_02040"/>
    </source>
</evidence>
<dbReference type="InterPro" id="IPR000808">
    <property type="entry name" value="Mrp-like_CS"/>
</dbReference>
<dbReference type="GO" id="GO:0051539">
    <property type="term" value="F:4 iron, 4 sulfur cluster binding"/>
    <property type="evidence" value="ECO:0007669"/>
    <property type="project" value="TreeGrafter"/>
</dbReference>
<keyword evidence="11" id="KW-1185">Reference proteome</keyword>
<dbReference type="Pfam" id="PF10609">
    <property type="entry name" value="ParA"/>
    <property type="match status" value="1"/>
</dbReference>
<dbReference type="InterPro" id="IPR002744">
    <property type="entry name" value="MIP18-like"/>
</dbReference>
<dbReference type="GO" id="GO:0005524">
    <property type="term" value="F:ATP binding"/>
    <property type="evidence" value="ECO:0007669"/>
    <property type="project" value="UniProtKB-UniRule"/>
</dbReference>
<comment type="subunit">
    <text evidence="8">Homodimer.</text>
</comment>
<keyword evidence="7 8" id="KW-0411">Iron-sulfur</keyword>
<dbReference type="InterPro" id="IPR019591">
    <property type="entry name" value="Mrp/NBP35_ATP-bd"/>
</dbReference>
<dbReference type="PANTHER" id="PTHR42961">
    <property type="entry name" value="IRON-SULFUR PROTEIN NUBPL"/>
    <property type="match status" value="1"/>
</dbReference>
<evidence type="ECO:0000313" key="10">
    <source>
        <dbReference type="EMBL" id="GGQ96450.1"/>
    </source>
</evidence>
<keyword evidence="8" id="KW-0378">Hydrolase</keyword>
<dbReference type="PANTHER" id="PTHR42961:SF2">
    <property type="entry name" value="IRON-SULFUR PROTEIN NUBPL"/>
    <property type="match status" value="1"/>
</dbReference>
<dbReference type="Proteomes" id="UP000603865">
    <property type="component" value="Unassembled WGS sequence"/>
</dbReference>
<comment type="similarity">
    <text evidence="2">In the C-terminal section; belongs to the Mrp/NBP35 ATP-binding proteins family.</text>
</comment>
<evidence type="ECO:0000259" key="9">
    <source>
        <dbReference type="Pfam" id="PF01883"/>
    </source>
</evidence>
<keyword evidence="4 8" id="KW-0547">Nucleotide-binding</keyword>
<dbReference type="GO" id="GO:0016226">
    <property type="term" value="P:iron-sulfur cluster assembly"/>
    <property type="evidence" value="ECO:0007669"/>
    <property type="project" value="InterPro"/>
</dbReference>
<dbReference type="Gene3D" id="3.30.300.130">
    <property type="entry name" value="Fe-S cluster assembly (FSCA)"/>
    <property type="match status" value="1"/>
</dbReference>
<comment type="similarity">
    <text evidence="8">Belongs to the Mrp/NBP35 ATP-binding proteins family.</text>
</comment>
<evidence type="ECO:0000256" key="6">
    <source>
        <dbReference type="ARBA" id="ARBA00023004"/>
    </source>
</evidence>
<evidence type="ECO:0000256" key="3">
    <source>
        <dbReference type="ARBA" id="ARBA00022723"/>
    </source>
</evidence>
<evidence type="ECO:0000256" key="5">
    <source>
        <dbReference type="ARBA" id="ARBA00022840"/>
    </source>
</evidence>
<keyword evidence="5 8" id="KW-0067">ATP-binding</keyword>
<dbReference type="InterPro" id="IPR033756">
    <property type="entry name" value="YlxH/NBP35"/>
</dbReference>
<reference evidence="10" key="2">
    <citation type="submission" date="2020-09" db="EMBL/GenBank/DDBJ databases">
        <authorList>
            <person name="Sun Q."/>
            <person name="Ohkuma M."/>
        </authorList>
    </citation>
    <scope>NUCLEOTIDE SEQUENCE</scope>
    <source>
        <strain evidence="10">JCM 31311</strain>
    </source>
</reference>
<protein>
    <recommendedName>
        <fullName evidence="8">Iron-sulfur cluster carrier protein</fullName>
    </recommendedName>
</protein>
<dbReference type="GO" id="GO:0140663">
    <property type="term" value="F:ATP-dependent FeS chaperone activity"/>
    <property type="evidence" value="ECO:0007669"/>
    <property type="project" value="InterPro"/>
</dbReference>
<feature type="domain" description="MIP18 family-like" evidence="9">
    <location>
        <begin position="15"/>
        <end position="86"/>
    </location>
</feature>
<dbReference type="CDD" id="cd02037">
    <property type="entry name" value="Mrp_NBP35"/>
    <property type="match status" value="1"/>
</dbReference>
<gene>
    <name evidence="10" type="primary">mrp</name>
    <name evidence="10" type="ORF">GCM10008957_05880</name>
</gene>
<evidence type="ECO:0000256" key="4">
    <source>
        <dbReference type="ARBA" id="ARBA00022741"/>
    </source>
</evidence>
<dbReference type="InterPro" id="IPR027417">
    <property type="entry name" value="P-loop_NTPase"/>
</dbReference>
<sequence>MPPSPAVRYNSGMHENLLAALRTVNDPELHRDLVSLGMIERAELVGGTAEIKVNLTTPACPLKATIEADVTRAAMLVGGVDSVRVEFGAQVRTQATPPLPGVKNVIVVGSGKGGVGKSSVASNLACALARMGASVGLLDADVYGPSIAHMMGQGSARITANAEKKMQPIEAHGVRFLSMGNLMPAGQALVWRGPMLHSAIQQFLKDAAWGTLDYLIVDLPPGTGDVQLSLTQTVQLTGAVIVTTPQDVALLDASRAIDMFRKANVPILGIVENMSYFVAPDTGHSYDIFGRGGAKKLAQSFGGLPVLGEVPLDTEVRQDSDAGRPAVLAHPDSPAALSLSQIARNLAGRISVQTFQGSLEPLPMA</sequence>
<evidence type="ECO:0000256" key="1">
    <source>
        <dbReference type="ARBA" id="ARBA00007352"/>
    </source>
</evidence>
<comment type="caution">
    <text evidence="10">The sequence shown here is derived from an EMBL/GenBank/DDBJ whole genome shotgun (WGS) entry which is preliminary data.</text>
</comment>
<comment type="similarity">
    <text evidence="1">In the N-terminal section; belongs to the MIP18 family.</text>
</comment>
<dbReference type="Pfam" id="PF01883">
    <property type="entry name" value="FeS_assembly_P"/>
    <property type="match status" value="1"/>
</dbReference>
<dbReference type="GO" id="GO:0016887">
    <property type="term" value="F:ATP hydrolysis activity"/>
    <property type="evidence" value="ECO:0007669"/>
    <property type="project" value="UniProtKB-UniRule"/>
</dbReference>
<name>A0A918BY05_9DEIO</name>
<organism evidence="10 11">
    <name type="scientific">Deinococcus ruber</name>
    <dbReference type="NCBI Taxonomy" id="1848197"/>
    <lineage>
        <taxon>Bacteria</taxon>
        <taxon>Thermotogati</taxon>
        <taxon>Deinococcota</taxon>
        <taxon>Deinococci</taxon>
        <taxon>Deinococcales</taxon>
        <taxon>Deinococcaceae</taxon>
        <taxon>Deinococcus</taxon>
    </lineage>
</organism>
<proteinExistence type="inferred from homology"/>
<dbReference type="SUPFAM" id="SSF52540">
    <property type="entry name" value="P-loop containing nucleoside triphosphate hydrolases"/>
    <property type="match status" value="1"/>
</dbReference>
<accession>A0A918BY05</accession>
<dbReference type="GO" id="GO:0046872">
    <property type="term" value="F:metal ion binding"/>
    <property type="evidence" value="ECO:0007669"/>
    <property type="project" value="UniProtKB-KW"/>
</dbReference>
<evidence type="ECO:0000256" key="2">
    <source>
        <dbReference type="ARBA" id="ARBA00008205"/>
    </source>
</evidence>
<evidence type="ECO:0000256" key="7">
    <source>
        <dbReference type="ARBA" id="ARBA00023014"/>
    </source>
</evidence>
<dbReference type="Gene3D" id="3.40.50.300">
    <property type="entry name" value="P-loop containing nucleotide triphosphate hydrolases"/>
    <property type="match status" value="1"/>
</dbReference>
<dbReference type="FunFam" id="3.40.50.300:FF:001119">
    <property type="entry name" value="Iron-sulfur cluster carrier protein"/>
    <property type="match status" value="1"/>
</dbReference>
<keyword evidence="3 8" id="KW-0479">Metal-binding</keyword>
<dbReference type="AlphaFoldDB" id="A0A918BY05"/>
<reference evidence="10" key="1">
    <citation type="journal article" date="2014" name="Int. J. Syst. Evol. Microbiol.">
        <title>Complete genome sequence of Corynebacterium casei LMG S-19264T (=DSM 44701T), isolated from a smear-ripened cheese.</title>
        <authorList>
            <consortium name="US DOE Joint Genome Institute (JGI-PGF)"/>
            <person name="Walter F."/>
            <person name="Albersmeier A."/>
            <person name="Kalinowski J."/>
            <person name="Ruckert C."/>
        </authorList>
    </citation>
    <scope>NUCLEOTIDE SEQUENCE</scope>
    <source>
        <strain evidence="10">JCM 31311</strain>
    </source>
</reference>
<dbReference type="HAMAP" id="MF_02040">
    <property type="entry name" value="Mrp_NBP35"/>
    <property type="match status" value="1"/>
</dbReference>
<dbReference type="EMBL" id="BMQL01000002">
    <property type="protein sequence ID" value="GGQ96450.1"/>
    <property type="molecule type" value="Genomic_DNA"/>
</dbReference>
<dbReference type="PROSITE" id="PS01215">
    <property type="entry name" value="MRP"/>
    <property type="match status" value="1"/>
</dbReference>
<dbReference type="InterPro" id="IPR034904">
    <property type="entry name" value="FSCA_dom_sf"/>
</dbReference>
<feature type="binding site" evidence="8">
    <location>
        <begin position="111"/>
        <end position="118"/>
    </location>
    <ligand>
        <name>ATP</name>
        <dbReference type="ChEBI" id="CHEBI:30616"/>
    </ligand>
</feature>
<evidence type="ECO:0000313" key="11">
    <source>
        <dbReference type="Proteomes" id="UP000603865"/>
    </source>
</evidence>
<dbReference type="SUPFAM" id="SSF117916">
    <property type="entry name" value="Fe-S cluster assembly (FSCA) domain-like"/>
    <property type="match status" value="1"/>
</dbReference>
<keyword evidence="6 8" id="KW-0408">Iron</keyword>
<comment type="function">
    <text evidence="8">Binds and transfers iron-sulfur (Fe-S) clusters to target apoproteins. Can hydrolyze ATP.</text>
</comment>